<sequence>MAQPVSVQGTVDDGFQEVLEEFTAVLEQDTTEPGSQLVVHVDGRRVVDLWAGEGFEGDGLTGLFSIAKGIAHTVVALLVQDGVLDLERTVASYWPQFAAGGKEAVTLRQLMAHEAGVIGVAEGFTDEQLADDRVLAAKLAGQTPFWTPGTASGYHGLVIGALTGEVVRRVTGRSIQEWYEERIRAPYDLDLYLGLPEAEEHRWHPVRPLAPTPDQEELISARPTPGQLVLVAMNRVGQASTDLVPWINERRTRALGPASAGAVGSARGVAGLYAAVLTGLDGRPPLFTPETVAVFGTPQRRGTDLVTGVVDQFAVGYEAMGLMFPALGPGAFGHGGAAGALSFAAPSHGVAYGYTRRRMAFPGGPAPENGRLSAAVMRAAARLSSEPGRAPGR</sequence>
<feature type="domain" description="Beta-lactamase-related" evidence="1">
    <location>
        <begin position="26"/>
        <end position="354"/>
    </location>
</feature>
<accession>A0A931B0K4</accession>
<name>A0A931B0K4_9ACTN</name>
<evidence type="ECO:0000313" key="2">
    <source>
        <dbReference type="EMBL" id="MBF9066477.1"/>
    </source>
</evidence>
<protein>
    <submittedName>
        <fullName evidence="2">Beta-lactamase family protein</fullName>
    </submittedName>
</protein>
<dbReference type="PANTHER" id="PTHR43319">
    <property type="entry name" value="BETA-LACTAMASE-RELATED"/>
    <property type="match status" value="1"/>
</dbReference>
<organism evidence="2 3">
    <name type="scientific">Streptacidiphilus fuscans</name>
    <dbReference type="NCBI Taxonomy" id="2789292"/>
    <lineage>
        <taxon>Bacteria</taxon>
        <taxon>Bacillati</taxon>
        <taxon>Actinomycetota</taxon>
        <taxon>Actinomycetes</taxon>
        <taxon>Kitasatosporales</taxon>
        <taxon>Streptomycetaceae</taxon>
        <taxon>Streptacidiphilus</taxon>
    </lineage>
</organism>
<dbReference type="SUPFAM" id="SSF56601">
    <property type="entry name" value="beta-lactamase/transpeptidase-like"/>
    <property type="match status" value="1"/>
</dbReference>
<reference evidence="2" key="1">
    <citation type="submission" date="2020-11" db="EMBL/GenBank/DDBJ databases">
        <title>Isolation and identification of active actinomycetes.</title>
        <authorList>
            <person name="Yu B."/>
        </authorList>
    </citation>
    <scope>NUCLEOTIDE SEQUENCE</scope>
    <source>
        <strain evidence="2">NEAU-YB345</strain>
    </source>
</reference>
<dbReference type="Proteomes" id="UP000657385">
    <property type="component" value="Unassembled WGS sequence"/>
</dbReference>
<proteinExistence type="predicted"/>
<dbReference type="PANTHER" id="PTHR43319:SF3">
    <property type="entry name" value="BETA-LACTAMASE-RELATED DOMAIN-CONTAINING PROTEIN"/>
    <property type="match status" value="1"/>
</dbReference>
<gene>
    <name evidence="2" type="ORF">I2501_00315</name>
</gene>
<dbReference type="EMBL" id="JADPRT010000001">
    <property type="protein sequence ID" value="MBF9066477.1"/>
    <property type="molecule type" value="Genomic_DNA"/>
</dbReference>
<dbReference type="Pfam" id="PF00144">
    <property type="entry name" value="Beta-lactamase"/>
    <property type="match status" value="1"/>
</dbReference>
<comment type="caution">
    <text evidence="2">The sequence shown here is derived from an EMBL/GenBank/DDBJ whole genome shotgun (WGS) entry which is preliminary data.</text>
</comment>
<evidence type="ECO:0000313" key="3">
    <source>
        <dbReference type="Proteomes" id="UP000657385"/>
    </source>
</evidence>
<dbReference type="Gene3D" id="3.40.710.10">
    <property type="entry name" value="DD-peptidase/beta-lactamase superfamily"/>
    <property type="match status" value="1"/>
</dbReference>
<dbReference type="InterPro" id="IPR001466">
    <property type="entry name" value="Beta-lactam-related"/>
</dbReference>
<keyword evidence="3" id="KW-1185">Reference proteome</keyword>
<dbReference type="InterPro" id="IPR012338">
    <property type="entry name" value="Beta-lactam/transpept-like"/>
</dbReference>
<evidence type="ECO:0000259" key="1">
    <source>
        <dbReference type="Pfam" id="PF00144"/>
    </source>
</evidence>
<dbReference type="RefSeq" id="WP_196191680.1">
    <property type="nucleotide sequence ID" value="NZ_JADPRT010000001.1"/>
</dbReference>
<dbReference type="InterPro" id="IPR052907">
    <property type="entry name" value="Beta-lactamase/esterase"/>
</dbReference>
<dbReference type="AlphaFoldDB" id="A0A931B0K4"/>